<evidence type="ECO:0000313" key="3">
    <source>
        <dbReference type="Proteomes" id="UP000054564"/>
    </source>
</evidence>
<evidence type="ECO:0000313" key="2">
    <source>
        <dbReference type="EMBL" id="KNF00283.1"/>
    </source>
</evidence>
<feature type="compositionally biased region" description="Low complexity" evidence="1">
    <location>
        <begin position="76"/>
        <end position="90"/>
    </location>
</feature>
<feature type="compositionally biased region" description="Basic and acidic residues" evidence="1">
    <location>
        <begin position="525"/>
        <end position="539"/>
    </location>
</feature>
<feature type="compositionally biased region" description="Basic residues" evidence="1">
    <location>
        <begin position="135"/>
        <end position="154"/>
    </location>
</feature>
<sequence>MDHSQDAWGTPTDRSNPAPASQLGLIPIKNSTTQSSAHEATIAKLLKEVASLKASQSKSDRKKANTSNPKVVVSNVAPASRPAPKKAPVPTTRSSNRAPPSVPASKKKASVQTQPKRSQRATSAPPEFTNEKKPLKPKKTVAPKPITAKRHPKQMQKDDFPPGFTPTKTALFTHIKILWGLHTQDSVPRPPELSTLQEFYRRFRRAEQIEEAIKKLELTLGLNPTLNSSRTSRVVVNFVCYAQGLMNQLGLQVWCPNLDEDSASLYNSAHRISALTTFTELASTTAYAYLGIDPTMAGDLTLLIPAYDHFVHYLQYENYRKELKEEGKVAKDAAHKRFSKNCERLRDKRLDYAIVNKFPKRYRAILEPISAHSDDEKEEGNRFFTIKTLMFRSKNANRFFRRLDAVMLKASEQNPSAQGSRRRIRRLPRTPVMSTSLVAPKGLAIDYYGPKWYNKLDLAQQKKIPNRSILAFLRNASESLQPKDERHPDEKLSTRSFTKKYWEVLAEPYGLVLGDSSDSDDDDPDGKGGNHGGSDKEGEGIDLTAPSDDSGDEFYEEGDAGSLYDDDDGGEGFVNDEDEEEDNEDEDDEDDEDDEEWYEGKPLDGDCKMADIPEGEEKW</sequence>
<name>A0A0L0VLW5_9BASI</name>
<feature type="region of interest" description="Disordered" evidence="1">
    <location>
        <begin position="512"/>
        <end position="619"/>
    </location>
</feature>
<feature type="region of interest" description="Disordered" evidence="1">
    <location>
        <begin position="1"/>
        <end position="39"/>
    </location>
</feature>
<organism evidence="2 3">
    <name type="scientific">Puccinia striiformis f. sp. tritici PST-78</name>
    <dbReference type="NCBI Taxonomy" id="1165861"/>
    <lineage>
        <taxon>Eukaryota</taxon>
        <taxon>Fungi</taxon>
        <taxon>Dikarya</taxon>
        <taxon>Basidiomycota</taxon>
        <taxon>Pucciniomycotina</taxon>
        <taxon>Pucciniomycetes</taxon>
        <taxon>Pucciniales</taxon>
        <taxon>Pucciniaceae</taxon>
        <taxon>Puccinia</taxon>
    </lineage>
</organism>
<feature type="compositionally biased region" description="Basic and acidic residues" evidence="1">
    <location>
        <begin position="598"/>
        <end position="619"/>
    </location>
</feature>
<feature type="compositionally biased region" description="Acidic residues" evidence="1">
    <location>
        <begin position="549"/>
        <end position="597"/>
    </location>
</feature>
<dbReference type="OrthoDB" id="2506388at2759"/>
<feature type="compositionally biased region" description="Polar residues" evidence="1">
    <location>
        <begin position="110"/>
        <end position="122"/>
    </location>
</feature>
<dbReference type="AlphaFoldDB" id="A0A0L0VLW5"/>
<proteinExistence type="predicted"/>
<reference evidence="3" key="1">
    <citation type="submission" date="2014-03" db="EMBL/GenBank/DDBJ databases">
        <title>The Genome Sequence of Puccinia striiformis f. sp. tritici PST-78.</title>
        <authorList>
            <consortium name="The Broad Institute Genome Sequencing Platform"/>
            <person name="Cuomo C."/>
            <person name="Hulbert S."/>
            <person name="Chen X."/>
            <person name="Walker B."/>
            <person name="Young S.K."/>
            <person name="Zeng Q."/>
            <person name="Gargeya S."/>
            <person name="Fitzgerald M."/>
            <person name="Haas B."/>
            <person name="Abouelleil A."/>
            <person name="Alvarado L."/>
            <person name="Arachchi H.M."/>
            <person name="Berlin A.M."/>
            <person name="Chapman S.B."/>
            <person name="Goldberg J."/>
            <person name="Griggs A."/>
            <person name="Gujja S."/>
            <person name="Hansen M."/>
            <person name="Howarth C."/>
            <person name="Imamovic A."/>
            <person name="Larimer J."/>
            <person name="McCowan C."/>
            <person name="Montmayeur A."/>
            <person name="Murphy C."/>
            <person name="Neiman D."/>
            <person name="Pearson M."/>
            <person name="Priest M."/>
            <person name="Roberts A."/>
            <person name="Saif S."/>
            <person name="Shea T."/>
            <person name="Sisk P."/>
            <person name="Sykes S."/>
            <person name="Wortman J."/>
            <person name="Nusbaum C."/>
            <person name="Birren B."/>
        </authorList>
    </citation>
    <scope>NUCLEOTIDE SEQUENCE [LARGE SCALE GENOMIC DNA]</scope>
    <source>
        <strain evidence="3">race PST-78</strain>
    </source>
</reference>
<feature type="compositionally biased region" description="Polar residues" evidence="1">
    <location>
        <begin position="29"/>
        <end position="38"/>
    </location>
</feature>
<dbReference type="STRING" id="1165861.A0A0L0VLW5"/>
<dbReference type="Proteomes" id="UP000054564">
    <property type="component" value="Unassembled WGS sequence"/>
</dbReference>
<comment type="caution">
    <text evidence="2">The sequence shown here is derived from an EMBL/GenBank/DDBJ whole genome shotgun (WGS) entry which is preliminary data.</text>
</comment>
<dbReference type="EMBL" id="AJIL01000038">
    <property type="protein sequence ID" value="KNF00283.1"/>
    <property type="molecule type" value="Genomic_DNA"/>
</dbReference>
<gene>
    <name evidence="2" type="ORF">PSTG_06454</name>
</gene>
<accession>A0A0L0VLW5</accession>
<feature type="region of interest" description="Disordered" evidence="1">
    <location>
        <begin position="51"/>
        <end position="162"/>
    </location>
</feature>
<evidence type="ECO:0000256" key="1">
    <source>
        <dbReference type="SAM" id="MobiDB-lite"/>
    </source>
</evidence>
<keyword evidence="3" id="KW-1185">Reference proteome</keyword>
<protein>
    <submittedName>
        <fullName evidence="2">Uncharacterized protein</fullName>
    </submittedName>
</protein>